<dbReference type="PANTHER" id="PTHR30093">
    <property type="entry name" value="GENERAL SECRETION PATHWAY PROTEIN G"/>
    <property type="match status" value="1"/>
</dbReference>
<organism evidence="3 4">
    <name type="scientific">Rubinisphaera brasiliensis (strain ATCC 49424 / DSM 5305 / JCM 21570 / IAM 15109 / NBRC 103401 / IFAM 1448)</name>
    <name type="common">Planctomyces brasiliensis</name>
    <dbReference type="NCBI Taxonomy" id="756272"/>
    <lineage>
        <taxon>Bacteria</taxon>
        <taxon>Pseudomonadati</taxon>
        <taxon>Planctomycetota</taxon>
        <taxon>Planctomycetia</taxon>
        <taxon>Planctomycetales</taxon>
        <taxon>Planctomycetaceae</taxon>
        <taxon>Rubinisphaera</taxon>
    </lineage>
</organism>
<feature type="transmembrane region" description="Helical" evidence="1">
    <location>
        <begin position="12"/>
        <end position="35"/>
    </location>
</feature>
<evidence type="ECO:0000313" key="4">
    <source>
        <dbReference type="Proteomes" id="UP000006860"/>
    </source>
</evidence>
<dbReference type="KEGG" id="pbs:Plabr_2996"/>
<dbReference type="RefSeq" id="WP_013629314.1">
    <property type="nucleotide sequence ID" value="NC_015174.1"/>
</dbReference>
<dbReference type="AlphaFoldDB" id="F0SH52"/>
<dbReference type="Proteomes" id="UP000006860">
    <property type="component" value="Chromosome"/>
</dbReference>
<feature type="domain" description="DUF1559" evidence="2">
    <location>
        <begin position="36"/>
        <end position="335"/>
    </location>
</feature>
<accession>F0SH52</accession>
<reference evidence="4" key="1">
    <citation type="submission" date="2011-02" db="EMBL/GenBank/DDBJ databases">
        <title>The complete genome of Planctomyces brasiliensis DSM 5305.</title>
        <authorList>
            <person name="Lucas S."/>
            <person name="Copeland A."/>
            <person name="Lapidus A."/>
            <person name="Bruce D."/>
            <person name="Goodwin L."/>
            <person name="Pitluck S."/>
            <person name="Kyrpides N."/>
            <person name="Mavromatis K."/>
            <person name="Pagani I."/>
            <person name="Ivanova N."/>
            <person name="Ovchinnikova G."/>
            <person name="Lu M."/>
            <person name="Detter J.C."/>
            <person name="Han C."/>
            <person name="Land M."/>
            <person name="Hauser L."/>
            <person name="Markowitz V."/>
            <person name="Cheng J.-F."/>
            <person name="Hugenholtz P."/>
            <person name="Woyke T."/>
            <person name="Wu D."/>
            <person name="Tindall B."/>
            <person name="Pomrenke H.G."/>
            <person name="Brambilla E."/>
            <person name="Klenk H.-P."/>
            <person name="Eisen J.A."/>
        </authorList>
    </citation>
    <scope>NUCLEOTIDE SEQUENCE [LARGE SCALE GENOMIC DNA]</scope>
    <source>
        <strain evidence="4">ATCC 49424 / DSM 5305 / JCM 21570 / NBRC 103401 / IFAM 1448</strain>
    </source>
</reference>
<dbReference type="EMBL" id="CP002546">
    <property type="protein sequence ID" value="ADY60593.1"/>
    <property type="molecule type" value="Genomic_DNA"/>
</dbReference>
<dbReference type="InterPro" id="IPR027558">
    <property type="entry name" value="Pre_pil_HX9DG_C"/>
</dbReference>
<name>F0SH52_RUBBR</name>
<dbReference type="PANTHER" id="PTHR30093:SF2">
    <property type="entry name" value="TYPE II SECRETION SYSTEM PROTEIN H"/>
    <property type="match status" value="1"/>
</dbReference>
<keyword evidence="4" id="KW-1185">Reference proteome</keyword>
<dbReference type="Pfam" id="PF07963">
    <property type="entry name" value="N_methyl"/>
    <property type="match status" value="1"/>
</dbReference>
<dbReference type="InterPro" id="IPR012902">
    <property type="entry name" value="N_methyl_site"/>
</dbReference>
<dbReference type="Pfam" id="PF07596">
    <property type="entry name" value="SBP_bac_10"/>
    <property type="match status" value="1"/>
</dbReference>
<dbReference type="Gene3D" id="3.30.700.10">
    <property type="entry name" value="Glycoprotein, Type 4 Pilin"/>
    <property type="match status" value="1"/>
</dbReference>
<dbReference type="SUPFAM" id="SSF54523">
    <property type="entry name" value="Pili subunits"/>
    <property type="match status" value="1"/>
</dbReference>
<dbReference type="NCBIfam" id="TIGR02532">
    <property type="entry name" value="IV_pilin_GFxxxE"/>
    <property type="match status" value="1"/>
</dbReference>
<dbReference type="OrthoDB" id="255848at2"/>
<keyword evidence="1" id="KW-0812">Transmembrane</keyword>
<dbReference type="InterPro" id="IPR045584">
    <property type="entry name" value="Pilin-like"/>
</dbReference>
<keyword evidence="1" id="KW-0472">Membrane</keyword>
<gene>
    <name evidence="3" type="ordered locus">Plabr_2996</name>
</gene>
<dbReference type="eggNOG" id="COG2165">
    <property type="taxonomic scope" value="Bacteria"/>
</dbReference>
<protein>
    <recommendedName>
        <fullName evidence="2">DUF1559 domain-containing protein</fullName>
    </recommendedName>
</protein>
<evidence type="ECO:0000256" key="1">
    <source>
        <dbReference type="SAM" id="Phobius"/>
    </source>
</evidence>
<evidence type="ECO:0000313" key="3">
    <source>
        <dbReference type="EMBL" id="ADY60593.1"/>
    </source>
</evidence>
<dbReference type="NCBIfam" id="TIGR04294">
    <property type="entry name" value="pre_pil_HX9DG"/>
    <property type="match status" value="1"/>
</dbReference>
<dbReference type="HOGENOM" id="CLU_041661_0_0_0"/>
<evidence type="ECO:0000259" key="2">
    <source>
        <dbReference type="Pfam" id="PF07596"/>
    </source>
</evidence>
<sequence>MSPTISRSRLAFTLIELLVVIAIIAILVALLLPAVQQAREAARRAQCKNNLKQIGLALHNYHDAYQTLPMGQSIHFGVWRDTSHTFQTGYASAGTDSPVSFRANWSWQAYVLPMMEQGNAYDVLNVSGRRADQALATAEGLQVLTTPIPSLLCPSDPTPNLTDASVRGARSINEPVGGSRIPTIVSNYVGNNRGFAGSVTVSGQQSGSANGLFYVNSQVRFRDMTDGTTNTLAVGERAWEYSTVDETGAKVMAPARAGLAIIGRSRDGSYTTCDLCGYSDATAVAGSGINHDDMLNSSGTFDGDRAAASYSSSHAGGANFVMADGSVRFLNENLDGNTFIDLGNRSDGNVLGAF</sequence>
<keyword evidence="1" id="KW-1133">Transmembrane helix</keyword>
<dbReference type="InterPro" id="IPR011453">
    <property type="entry name" value="DUF1559"/>
</dbReference>
<proteinExistence type="predicted"/>
<dbReference type="STRING" id="756272.Plabr_2996"/>